<dbReference type="PANTHER" id="PTHR10587">
    <property type="entry name" value="GLYCOSYL TRANSFERASE-RELATED"/>
    <property type="match status" value="1"/>
</dbReference>
<comment type="caution">
    <text evidence="3">The sequence shown here is derived from an EMBL/GenBank/DDBJ whole genome shotgun (WGS) entry which is preliminary data.</text>
</comment>
<evidence type="ECO:0000256" key="1">
    <source>
        <dbReference type="SAM" id="Phobius"/>
    </source>
</evidence>
<proteinExistence type="predicted"/>
<dbReference type="SUPFAM" id="SSF88713">
    <property type="entry name" value="Glycoside hydrolase/deacetylase"/>
    <property type="match status" value="1"/>
</dbReference>
<dbReference type="RefSeq" id="WP_188391640.1">
    <property type="nucleotide sequence ID" value="NZ_BMEV01000020.1"/>
</dbReference>
<reference evidence="3" key="2">
    <citation type="submission" date="2020-09" db="EMBL/GenBank/DDBJ databases">
        <authorList>
            <person name="Sun Q."/>
            <person name="Zhou Y."/>
        </authorList>
    </citation>
    <scope>NUCLEOTIDE SEQUENCE</scope>
    <source>
        <strain evidence="3">CGMCC 1.12360</strain>
    </source>
</reference>
<protein>
    <submittedName>
        <fullName evidence="3">Putative polysaccharide deacetylase PdaB</fullName>
    </submittedName>
</protein>
<dbReference type="PANTHER" id="PTHR10587:SF128">
    <property type="entry name" value="POLYSACCHARIDE DEACETYLASE PDAB-RELATED"/>
    <property type="match status" value="1"/>
</dbReference>
<keyword evidence="1" id="KW-0812">Transmembrane</keyword>
<name>A0A8J3EK75_9BACI</name>
<gene>
    <name evidence="3" type="primary">pdaB</name>
    <name evidence="3" type="ORF">GCM10010978_13610</name>
</gene>
<evidence type="ECO:0000259" key="2">
    <source>
        <dbReference type="PROSITE" id="PS51677"/>
    </source>
</evidence>
<dbReference type="PROSITE" id="PS51677">
    <property type="entry name" value="NODB"/>
    <property type="match status" value="1"/>
</dbReference>
<sequence length="252" mass="28738">MDHFYVIKIRNALRWGIVIILAFATALFLWIGNNNFLSVFGKEAPAAISRGNKEQPNIALTFNISWGEEKVHDILDQLKEHQVQATFFLSGEWAERHPAIVEKISEGNHEIGMLGYRYKSYLKQEKDQVRKDLLYAKEIFRKLGYEDIHLVRPPSGQFNKEILELTEGLGFQVIHWNVNPNDWENPGTQTIIDKVIKETDNGDIILLHASDSVKQTADALSTILPALKNKGYHFVSITELINQANAESKLVE</sequence>
<keyword evidence="4" id="KW-1185">Reference proteome</keyword>
<evidence type="ECO:0000313" key="4">
    <source>
        <dbReference type="Proteomes" id="UP000602050"/>
    </source>
</evidence>
<reference evidence="3" key="1">
    <citation type="journal article" date="2014" name="Int. J. Syst. Evol. Microbiol.">
        <title>Complete genome sequence of Corynebacterium casei LMG S-19264T (=DSM 44701T), isolated from a smear-ripened cheese.</title>
        <authorList>
            <consortium name="US DOE Joint Genome Institute (JGI-PGF)"/>
            <person name="Walter F."/>
            <person name="Albersmeier A."/>
            <person name="Kalinowski J."/>
            <person name="Ruckert C."/>
        </authorList>
    </citation>
    <scope>NUCLEOTIDE SEQUENCE</scope>
    <source>
        <strain evidence="3">CGMCC 1.12360</strain>
    </source>
</reference>
<dbReference type="InterPro" id="IPR002509">
    <property type="entry name" value="NODB_dom"/>
</dbReference>
<keyword evidence="1" id="KW-0472">Membrane</keyword>
<evidence type="ECO:0000313" key="3">
    <source>
        <dbReference type="EMBL" id="GGH74591.1"/>
    </source>
</evidence>
<dbReference type="AlphaFoldDB" id="A0A8J3EK75"/>
<dbReference type="InterPro" id="IPR011330">
    <property type="entry name" value="Glyco_hydro/deAcase_b/a-brl"/>
</dbReference>
<dbReference type="Pfam" id="PF01522">
    <property type="entry name" value="Polysacc_deac_1"/>
    <property type="match status" value="1"/>
</dbReference>
<dbReference type="GO" id="GO:0016810">
    <property type="term" value="F:hydrolase activity, acting on carbon-nitrogen (but not peptide) bonds"/>
    <property type="evidence" value="ECO:0007669"/>
    <property type="project" value="InterPro"/>
</dbReference>
<dbReference type="InterPro" id="IPR050248">
    <property type="entry name" value="Polysacc_deacetylase_ArnD"/>
</dbReference>
<dbReference type="GO" id="GO:0005975">
    <property type="term" value="P:carbohydrate metabolic process"/>
    <property type="evidence" value="ECO:0007669"/>
    <property type="project" value="InterPro"/>
</dbReference>
<feature type="transmembrane region" description="Helical" evidence="1">
    <location>
        <begin position="12"/>
        <end position="32"/>
    </location>
</feature>
<dbReference type="EMBL" id="BMEV01000020">
    <property type="protein sequence ID" value="GGH74591.1"/>
    <property type="molecule type" value="Genomic_DNA"/>
</dbReference>
<organism evidence="3 4">
    <name type="scientific">Compostibacillus humi</name>
    <dbReference type="NCBI Taxonomy" id="1245525"/>
    <lineage>
        <taxon>Bacteria</taxon>
        <taxon>Bacillati</taxon>
        <taxon>Bacillota</taxon>
        <taxon>Bacilli</taxon>
        <taxon>Bacillales</taxon>
        <taxon>Bacillaceae</taxon>
        <taxon>Compostibacillus</taxon>
    </lineage>
</organism>
<dbReference type="NCBIfam" id="TIGR02764">
    <property type="entry name" value="spore_ybaN_pdaB"/>
    <property type="match status" value="1"/>
</dbReference>
<dbReference type="Proteomes" id="UP000602050">
    <property type="component" value="Unassembled WGS sequence"/>
</dbReference>
<dbReference type="GO" id="GO:0016020">
    <property type="term" value="C:membrane"/>
    <property type="evidence" value="ECO:0007669"/>
    <property type="project" value="TreeGrafter"/>
</dbReference>
<feature type="domain" description="NodB homology" evidence="2">
    <location>
        <begin position="56"/>
        <end position="235"/>
    </location>
</feature>
<accession>A0A8J3EK75</accession>
<keyword evidence="1" id="KW-1133">Transmembrane helix</keyword>
<dbReference type="InterPro" id="IPR014132">
    <property type="entry name" value="PdaB-like"/>
</dbReference>
<dbReference type="Gene3D" id="3.20.20.370">
    <property type="entry name" value="Glycoside hydrolase/deacetylase"/>
    <property type="match status" value="1"/>
</dbReference>